<dbReference type="Proteomes" id="UP000243232">
    <property type="component" value="Chromosome I"/>
</dbReference>
<dbReference type="GO" id="GO:0016878">
    <property type="term" value="F:acid-thiol ligase activity"/>
    <property type="evidence" value="ECO:0007669"/>
    <property type="project" value="UniProtKB-ARBA"/>
</dbReference>
<dbReference type="InterPro" id="IPR042099">
    <property type="entry name" value="ANL_N_sf"/>
</dbReference>
<dbReference type="PROSITE" id="PS00455">
    <property type="entry name" value="AMP_BINDING"/>
    <property type="match status" value="1"/>
</dbReference>
<dbReference type="OrthoDB" id="9757559at2"/>
<dbReference type="EMBL" id="LT629785">
    <property type="protein sequence ID" value="SDU00045.1"/>
    <property type="molecule type" value="Genomic_DNA"/>
</dbReference>
<gene>
    <name evidence="3" type="ORF">SAMN05216296_1171</name>
</gene>
<name>A0A1H2EY87_9PSED</name>
<dbReference type="RefSeq" id="WP_090193527.1">
    <property type="nucleotide sequence ID" value="NZ_LT629785.1"/>
</dbReference>
<evidence type="ECO:0000259" key="2">
    <source>
        <dbReference type="Pfam" id="PF13193"/>
    </source>
</evidence>
<accession>A0A1H2EY87</accession>
<dbReference type="AlphaFoldDB" id="A0A1H2EY87"/>
<dbReference type="SUPFAM" id="SSF56801">
    <property type="entry name" value="Acetyl-CoA synthetase-like"/>
    <property type="match status" value="1"/>
</dbReference>
<proteinExistence type="predicted"/>
<dbReference type="PANTHER" id="PTHR43767:SF1">
    <property type="entry name" value="NONRIBOSOMAL PEPTIDE SYNTHASE PES1 (EUROFUNG)-RELATED"/>
    <property type="match status" value="1"/>
</dbReference>
<dbReference type="InterPro" id="IPR050237">
    <property type="entry name" value="ATP-dep_AMP-bd_enzyme"/>
</dbReference>
<dbReference type="Pfam" id="PF13193">
    <property type="entry name" value="AMP-binding_C"/>
    <property type="match status" value="1"/>
</dbReference>
<dbReference type="InterPro" id="IPR000873">
    <property type="entry name" value="AMP-dep_synth/lig_dom"/>
</dbReference>
<dbReference type="STRING" id="364197.SAMN05216296_1171"/>
<sequence>MFLDLNVGQIVEPISGRKWTQEEIHHEIAKRTARFQRHGLARGHRVFMPFGNRLEFFAELIAIWRLGACAIPIDARLTAYEITTLVGAALPHMAVVDDATDSSVVDALAAAGVATVNTTDTGDEEVSVGMSLLDDDALILFTSGSTGAPKGVVHTHRSLRARWVSLRDHLGVEAFARSLCMLPTHFGHGLICNSLYPWLAGQDLYITPPFRPDIIMKLGAMIDEHQITFMSSVPSIWRLALKLSRPPQGGSMRRVHCGSAPLSAHVWESIRKWTGTQQVCNSYGITETGSWVAGLNDASCAAEDGLIGQGWGAVIKVLNTDDTSKPLDSSMECPVGESGYVWLNTPALMKGYFQRDDLTSKAVNDGWFLTGDIGLIDENGQLVLRGRERDEINKGGMKIYPSDVDTVVEQFEHASDVCTFALDDEIYGQNVAMAVVLSKQDDATIRSLYQWMTGRLAEPKMPQRWWIVEDIPRTSRGKINRDQVKQYCLERDAIDLVGILSNEAGA</sequence>
<feature type="domain" description="AMP-binding enzyme C-terminal" evidence="2">
    <location>
        <begin position="406"/>
        <end position="478"/>
    </location>
</feature>
<dbReference type="InterPro" id="IPR020845">
    <property type="entry name" value="AMP-binding_CS"/>
</dbReference>
<keyword evidence="4" id="KW-1185">Reference proteome</keyword>
<feature type="domain" description="AMP-dependent synthetase/ligase" evidence="1">
    <location>
        <begin position="16"/>
        <end position="353"/>
    </location>
</feature>
<dbReference type="CDD" id="cd04433">
    <property type="entry name" value="AFD_class_I"/>
    <property type="match status" value="1"/>
</dbReference>
<evidence type="ECO:0000313" key="3">
    <source>
        <dbReference type="EMBL" id="SDU00045.1"/>
    </source>
</evidence>
<dbReference type="InterPro" id="IPR025110">
    <property type="entry name" value="AMP-bd_C"/>
</dbReference>
<keyword evidence="3" id="KW-0436">Ligase</keyword>
<reference evidence="4" key="1">
    <citation type="submission" date="2016-10" db="EMBL/GenBank/DDBJ databases">
        <authorList>
            <person name="Varghese N."/>
            <person name="Submissions S."/>
        </authorList>
    </citation>
    <scope>NUCLEOTIDE SEQUENCE [LARGE SCALE GENOMIC DNA]</scope>
    <source>
        <strain evidence="4">DSM 17875</strain>
    </source>
</reference>
<protein>
    <submittedName>
        <fullName evidence="3">Acyl-CoA synthetase (AMP-forming)/AMP-acid ligase II</fullName>
    </submittedName>
</protein>
<dbReference type="InterPro" id="IPR045851">
    <property type="entry name" value="AMP-bd_C_sf"/>
</dbReference>
<evidence type="ECO:0000259" key="1">
    <source>
        <dbReference type="Pfam" id="PF00501"/>
    </source>
</evidence>
<dbReference type="Pfam" id="PF00501">
    <property type="entry name" value="AMP-binding"/>
    <property type="match status" value="1"/>
</dbReference>
<dbReference type="PANTHER" id="PTHR43767">
    <property type="entry name" value="LONG-CHAIN-FATTY-ACID--COA LIGASE"/>
    <property type="match status" value="1"/>
</dbReference>
<organism evidence="3 4">
    <name type="scientific">Pseudomonas pohangensis</name>
    <dbReference type="NCBI Taxonomy" id="364197"/>
    <lineage>
        <taxon>Bacteria</taxon>
        <taxon>Pseudomonadati</taxon>
        <taxon>Pseudomonadota</taxon>
        <taxon>Gammaproteobacteria</taxon>
        <taxon>Pseudomonadales</taxon>
        <taxon>Pseudomonadaceae</taxon>
        <taxon>Pseudomonas</taxon>
    </lineage>
</organism>
<dbReference type="Gene3D" id="3.40.50.12780">
    <property type="entry name" value="N-terminal domain of ligase-like"/>
    <property type="match status" value="1"/>
</dbReference>
<evidence type="ECO:0000313" key="4">
    <source>
        <dbReference type="Proteomes" id="UP000243232"/>
    </source>
</evidence>
<dbReference type="Gene3D" id="3.30.300.30">
    <property type="match status" value="1"/>
</dbReference>